<comment type="caution">
    <text evidence="10">Lacks conserved residue(s) required for the propagation of feature annotation.</text>
</comment>
<dbReference type="GO" id="GO:0004984">
    <property type="term" value="F:olfactory receptor activity"/>
    <property type="evidence" value="ECO:0007669"/>
    <property type="project" value="InterPro"/>
</dbReference>
<dbReference type="PANTHER" id="PTHR21137:SF35">
    <property type="entry name" value="ODORANT RECEPTOR 19A-RELATED"/>
    <property type="match status" value="1"/>
</dbReference>
<comment type="similarity">
    <text evidence="10">Belongs to the insect chemoreceptor superfamily. Heteromeric odorant receptor channel (TC 1.A.69) family.</text>
</comment>
<accession>A0A482VCW3</accession>
<keyword evidence="9 10" id="KW-0807">Transducer</keyword>
<evidence type="ECO:0000256" key="7">
    <source>
        <dbReference type="ARBA" id="ARBA00023136"/>
    </source>
</evidence>
<keyword evidence="12" id="KW-1185">Reference proteome</keyword>
<evidence type="ECO:0000256" key="2">
    <source>
        <dbReference type="ARBA" id="ARBA00022475"/>
    </source>
</evidence>
<organism evidence="11 12">
    <name type="scientific">Asbolus verrucosus</name>
    <name type="common">Desert ironclad beetle</name>
    <dbReference type="NCBI Taxonomy" id="1661398"/>
    <lineage>
        <taxon>Eukaryota</taxon>
        <taxon>Metazoa</taxon>
        <taxon>Ecdysozoa</taxon>
        <taxon>Arthropoda</taxon>
        <taxon>Hexapoda</taxon>
        <taxon>Insecta</taxon>
        <taxon>Pterygota</taxon>
        <taxon>Neoptera</taxon>
        <taxon>Endopterygota</taxon>
        <taxon>Coleoptera</taxon>
        <taxon>Polyphaga</taxon>
        <taxon>Cucujiformia</taxon>
        <taxon>Tenebrionidae</taxon>
        <taxon>Pimeliinae</taxon>
        <taxon>Asbolus</taxon>
    </lineage>
</organism>
<dbReference type="AlphaFoldDB" id="A0A482VCW3"/>
<evidence type="ECO:0000256" key="4">
    <source>
        <dbReference type="ARBA" id="ARBA00022692"/>
    </source>
</evidence>
<dbReference type="GO" id="GO:0005549">
    <property type="term" value="F:odorant binding"/>
    <property type="evidence" value="ECO:0007669"/>
    <property type="project" value="InterPro"/>
</dbReference>
<feature type="transmembrane region" description="Helical" evidence="10">
    <location>
        <begin position="65"/>
        <end position="83"/>
    </location>
</feature>
<dbReference type="OrthoDB" id="7677057at2759"/>
<feature type="transmembrane region" description="Helical" evidence="10">
    <location>
        <begin position="283"/>
        <end position="303"/>
    </location>
</feature>
<evidence type="ECO:0000256" key="8">
    <source>
        <dbReference type="ARBA" id="ARBA00023170"/>
    </source>
</evidence>
<dbReference type="InterPro" id="IPR004117">
    <property type="entry name" value="7tm6_olfct_rcpt"/>
</dbReference>
<dbReference type="GO" id="GO:0007165">
    <property type="term" value="P:signal transduction"/>
    <property type="evidence" value="ECO:0007669"/>
    <property type="project" value="UniProtKB-KW"/>
</dbReference>
<evidence type="ECO:0000256" key="1">
    <source>
        <dbReference type="ARBA" id="ARBA00004651"/>
    </source>
</evidence>
<evidence type="ECO:0000256" key="10">
    <source>
        <dbReference type="RuleBase" id="RU351113"/>
    </source>
</evidence>
<dbReference type="Pfam" id="PF02949">
    <property type="entry name" value="7tm_6"/>
    <property type="match status" value="1"/>
</dbReference>
<feature type="transmembrane region" description="Helical" evidence="10">
    <location>
        <begin position="259"/>
        <end position="277"/>
    </location>
</feature>
<gene>
    <name evidence="11" type="ORF">BDFB_012746</name>
</gene>
<keyword evidence="3 10" id="KW-0716">Sensory transduction</keyword>
<evidence type="ECO:0000313" key="12">
    <source>
        <dbReference type="Proteomes" id="UP000292052"/>
    </source>
</evidence>
<evidence type="ECO:0000256" key="5">
    <source>
        <dbReference type="ARBA" id="ARBA00022725"/>
    </source>
</evidence>
<name>A0A482VCW3_ASBVE</name>
<evidence type="ECO:0000256" key="9">
    <source>
        <dbReference type="ARBA" id="ARBA00023224"/>
    </source>
</evidence>
<feature type="transmembrane region" description="Helical" evidence="10">
    <location>
        <begin position="132"/>
        <end position="149"/>
    </location>
</feature>
<keyword evidence="4 10" id="KW-0812">Transmembrane</keyword>
<evidence type="ECO:0000256" key="6">
    <source>
        <dbReference type="ARBA" id="ARBA00022989"/>
    </source>
</evidence>
<keyword evidence="5 10" id="KW-0552">Olfaction</keyword>
<comment type="caution">
    <text evidence="11">The sequence shown here is derived from an EMBL/GenBank/DDBJ whole genome shotgun (WGS) entry which is preliminary data.</text>
</comment>
<reference evidence="11 12" key="1">
    <citation type="submission" date="2017-03" db="EMBL/GenBank/DDBJ databases">
        <title>Genome of the blue death feigning beetle - Asbolus verrucosus.</title>
        <authorList>
            <person name="Rider S.D."/>
        </authorList>
    </citation>
    <scope>NUCLEOTIDE SEQUENCE [LARGE SCALE GENOMIC DNA]</scope>
    <source>
        <strain evidence="11">Butters</strain>
        <tissue evidence="11">Head and leg muscle</tissue>
    </source>
</reference>
<proteinExistence type="inferred from homology"/>
<keyword evidence="8 10" id="KW-0675">Receptor</keyword>
<dbReference type="PANTHER" id="PTHR21137">
    <property type="entry name" value="ODORANT RECEPTOR"/>
    <property type="match status" value="1"/>
</dbReference>
<feature type="transmembrane region" description="Helical" evidence="10">
    <location>
        <begin position="33"/>
        <end position="53"/>
    </location>
</feature>
<evidence type="ECO:0000256" key="3">
    <source>
        <dbReference type="ARBA" id="ARBA00022606"/>
    </source>
</evidence>
<keyword evidence="2" id="KW-1003">Cell membrane</keyword>
<keyword evidence="6 10" id="KW-1133">Transmembrane helix</keyword>
<keyword evidence="7 10" id="KW-0472">Membrane</keyword>
<protein>
    <recommendedName>
        <fullName evidence="10">Odorant receptor</fullName>
    </recommendedName>
</protein>
<comment type="subcellular location">
    <subcellularLocation>
        <location evidence="1 10">Cell membrane</location>
        <topology evidence="1 10">Multi-pass membrane protein</topology>
    </subcellularLocation>
</comment>
<dbReference type="Proteomes" id="UP000292052">
    <property type="component" value="Unassembled WGS sequence"/>
</dbReference>
<dbReference type="GO" id="GO:0005886">
    <property type="term" value="C:plasma membrane"/>
    <property type="evidence" value="ECO:0007669"/>
    <property type="project" value="UniProtKB-SubCell"/>
</dbReference>
<evidence type="ECO:0000313" key="11">
    <source>
        <dbReference type="EMBL" id="RZB41505.1"/>
    </source>
</evidence>
<dbReference type="EMBL" id="QDEB01113204">
    <property type="protein sequence ID" value="RZB41505.1"/>
    <property type="molecule type" value="Genomic_DNA"/>
</dbReference>
<sequence>MKRFDWKQVIRVNIFISKVVGVWPPGDETYGCTFYTLYELFIVLCLQTCFIFSQTVDVISNLDNLQAVTGTIFVLLMEMLAPLKSFTLLTNMGMLKQLMTTVNSDLFQPRNSRQVSLVQPIMNAWKKTVGTFWFFTFGWLFFVSLDPIFDKTFREYRLPFGTWYPYSTKVSPQYELTYLHQFLAITSITLVNINMDAIIAALNMYIGAQLDILCDDVRHLQNSADVGENLIRCVQHHREIVKFAEFTNRFYNWMIFEEFFVGGVSIGISMFQLTVVAPLSNEFYSFVSYSFAVCVQVFLYCWFGNEIEVKSNSLSYAVFESDWTSLSPEIKKELIIFLIRVQRPVKMSAFGLFYLSLETFVKILRTAYSYFALLRQVNSPK</sequence>